<evidence type="ECO:0000256" key="2">
    <source>
        <dbReference type="SAM" id="Phobius"/>
    </source>
</evidence>
<keyword evidence="2" id="KW-0812">Transmembrane</keyword>
<gene>
    <name evidence="3" type="ORF">LAESUDRAFT_747481</name>
</gene>
<feature type="compositionally biased region" description="Polar residues" evidence="1">
    <location>
        <begin position="719"/>
        <end position="738"/>
    </location>
</feature>
<feature type="region of interest" description="Disordered" evidence="1">
    <location>
        <begin position="716"/>
        <end position="756"/>
    </location>
</feature>
<feature type="compositionally biased region" description="Low complexity" evidence="1">
    <location>
        <begin position="614"/>
        <end position="633"/>
    </location>
</feature>
<dbReference type="EMBL" id="KV427608">
    <property type="protein sequence ID" value="KZT10883.1"/>
    <property type="molecule type" value="Genomic_DNA"/>
</dbReference>
<feature type="transmembrane region" description="Helical" evidence="2">
    <location>
        <begin position="6"/>
        <end position="23"/>
    </location>
</feature>
<feature type="compositionally biased region" description="Basic and acidic residues" evidence="1">
    <location>
        <begin position="263"/>
        <end position="279"/>
    </location>
</feature>
<evidence type="ECO:0000313" key="3">
    <source>
        <dbReference type="EMBL" id="KZT10883.1"/>
    </source>
</evidence>
<dbReference type="GeneID" id="63828502"/>
<accession>A0A165GVN4</accession>
<dbReference type="InParanoid" id="A0A165GVN4"/>
<protein>
    <submittedName>
        <fullName evidence="3">Uncharacterized protein</fullName>
    </submittedName>
</protein>
<feature type="region of interest" description="Disordered" evidence="1">
    <location>
        <begin position="263"/>
        <end position="284"/>
    </location>
</feature>
<dbReference type="AlphaFoldDB" id="A0A165GVN4"/>
<keyword evidence="2" id="KW-0472">Membrane</keyword>
<feature type="region of interest" description="Disordered" evidence="1">
    <location>
        <begin position="607"/>
        <end position="703"/>
    </location>
</feature>
<dbReference type="RefSeq" id="XP_040768623.1">
    <property type="nucleotide sequence ID" value="XM_040911474.1"/>
</dbReference>
<evidence type="ECO:0000256" key="1">
    <source>
        <dbReference type="SAM" id="MobiDB-lite"/>
    </source>
</evidence>
<sequence length="821" mass="85952">MLLIGVIIQSAFALTGLFLYAFVPGSSTGFSWKLGLPSISSRAGIASDGASFSVSATSSDLATRVTTALTVYNPSPHSSPIPSFQFGVQCPSGVAEPLLPPTLLLFVCAVLVAVPALTGLSSLTFIIFNALPDSDRSKMPELVVDPEGFPLDVELKANGTMPPGPSISAEPSVNVDLDDCDARITGTNADLKWFESPEKTCDVVLVLCTEAIYDSTVDTSVSSLEQIRNFADAAGTSGIDARRLPSMDKSLMLLSLSDTFVVDERPTTGDNDKDKKNGDVPRSLSVILSPSPSMQFLGTTAAQSSLSSPEKLHDSRCQSVTSSVEPELAFETLPTPPASDRTSRLAAVNAAKKGGNEPTPRDHELKDKTFAIVACASDGSSVARVPDVLSMDSQCSIGVPVSGDTVKTLSTYSVSALPRPIVTPSIPKFASESCTLQPPSSLRNIGTAEHTVKAPANAVGNSSPETPCEIGTVPKHVVTEASSSIPPSRAISASIHASRSVSDTLWKRFPVLERADTVPEGVPWHSTPVTRNAETAAPSRSGHTEHIRLMMAESPSPLRATDFAAKPISSPAQPTRSVASIHMRSESVCPEIGASVHARSSALPPGIGTFVPARSSNTSSRTSTAIHTHTTTAPPDANASIHARVQTAPSAPSDLGASTHASSQAVPSGTKGSFASATLSSTARSTRESTHAPGPTKAANTSRRVLLLPASVKPILTHPVQSSHSSARTNLARSQHTSRPPLVAKADPNNLPPRTPAYGLKRSIHAPNPDDDIVLLGDTAQSLRLLHTKVTVRQTSPAKRFVDLADRAGKRNISKASRDAC</sequence>
<keyword evidence="2" id="KW-1133">Transmembrane helix</keyword>
<proteinExistence type="predicted"/>
<feature type="compositionally biased region" description="Low complexity" evidence="1">
    <location>
        <begin position="673"/>
        <end position="684"/>
    </location>
</feature>
<organism evidence="3 4">
    <name type="scientific">Laetiporus sulphureus 93-53</name>
    <dbReference type="NCBI Taxonomy" id="1314785"/>
    <lineage>
        <taxon>Eukaryota</taxon>
        <taxon>Fungi</taxon>
        <taxon>Dikarya</taxon>
        <taxon>Basidiomycota</taxon>
        <taxon>Agaricomycotina</taxon>
        <taxon>Agaricomycetes</taxon>
        <taxon>Polyporales</taxon>
        <taxon>Laetiporus</taxon>
    </lineage>
</organism>
<reference evidence="3 4" key="1">
    <citation type="journal article" date="2016" name="Mol. Biol. Evol.">
        <title>Comparative Genomics of Early-Diverging Mushroom-Forming Fungi Provides Insights into the Origins of Lignocellulose Decay Capabilities.</title>
        <authorList>
            <person name="Nagy L.G."/>
            <person name="Riley R."/>
            <person name="Tritt A."/>
            <person name="Adam C."/>
            <person name="Daum C."/>
            <person name="Floudas D."/>
            <person name="Sun H."/>
            <person name="Yadav J.S."/>
            <person name="Pangilinan J."/>
            <person name="Larsson K.H."/>
            <person name="Matsuura K."/>
            <person name="Barry K."/>
            <person name="Labutti K."/>
            <person name="Kuo R."/>
            <person name="Ohm R.A."/>
            <person name="Bhattacharya S.S."/>
            <person name="Shirouzu T."/>
            <person name="Yoshinaga Y."/>
            <person name="Martin F.M."/>
            <person name="Grigoriev I.V."/>
            <person name="Hibbett D.S."/>
        </authorList>
    </citation>
    <scope>NUCLEOTIDE SEQUENCE [LARGE SCALE GENOMIC DNA]</scope>
    <source>
        <strain evidence="3 4">93-53</strain>
    </source>
</reference>
<feature type="compositionally biased region" description="Polar residues" evidence="1">
    <location>
        <begin position="659"/>
        <end position="671"/>
    </location>
</feature>
<keyword evidence="4" id="KW-1185">Reference proteome</keyword>
<dbReference type="Proteomes" id="UP000076871">
    <property type="component" value="Unassembled WGS sequence"/>
</dbReference>
<evidence type="ECO:0000313" key="4">
    <source>
        <dbReference type="Proteomes" id="UP000076871"/>
    </source>
</evidence>
<name>A0A165GVN4_9APHY</name>